<gene>
    <name evidence="1" type="ordered locus">TKWG_12215</name>
</gene>
<sequence length="65" mass="6816">MSLPAKLAGKGNIAKQLSAKPLPGALYMNSGTHNSHKQVLPTDNAIRRARCASCRLATKKPASAC</sequence>
<dbReference type="AlphaFoldDB" id="I3UC72"/>
<reference evidence="1 2" key="1">
    <citation type="journal article" date="2011" name="J. Bacteriol.">
        <title>Whole-genome shotgun sequencing of the sulfur-oxidizing chemoautotroph Tetrathiobacter kashmirensis.</title>
        <authorList>
            <person name="Ghosh W."/>
            <person name="George A."/>
            <person name="Agarwal A."/>
            <person name="Raj P."/>
            <person name="Alam M."/>
            <person name="Pyne P."/>
            <person name="Das Gupta S.K."/>
        </authorList>
    </citation>
    <scope>NUCLEOTIDE SEQUENCE [LARGE SCALE GENOMIC DNA]</scope>
    <source>
        <strain evidence="1 2">WT001</strain>
    </source>
</reference>
<evidence type="ECO:0000313" key="2">
    <source>
        <dbReference type="Proteomes" id="UP000005267"/>
    </source>
</evidence>
<evidence type="ECO:0000313" key="1">
    <source>
        <dbReference type="EMBL" id="AFK62610.1"/>
    </source>
</evidence>
<accession>I3UC72</accession>
<dbReference type="HOGENOM" id="CLU_2839896_0_0_4"/>
<dbReference type="EMBL" id="CP003555">
    <property type="protein sequence ID" value="AFK62610.1"/>
    <property type="molecule type" value="Genomic_DNA"/>
</dbReference>
<reference evidence="2" key="2">
    <citation type="journal article" date="2013" name="PLoS ONE">
        <title>Genome implosion elicits host-confinement in Alcaligenaceae: evidence from the comparative genomics of Tetrathiobacter kashmirensis, a pathogen in the making.</title>
        <authorList>
            <person name="Ghosh W."/>
            <person name="Alam M."/>
            <person name="Roy C."/>
            <person name="Pyne P."/>
            <person name="George A."/>
            <person name="Chakraborty R."/>
            <person name="Majumder S."/>
            <person name="Agarwal A."/>
            <person name="Chakraborty S."/>
            <person name="Majumdar S."/>
            <person name="Gupta S.K."/>
        </authorList>
    </citation>
    <scope>NUCLEOTIDE SEQUENCE [LARGE SCALE GENOMIC DNA]</scope>
    <source>
        <strain evidence="2">WT001</strain>
    </source>
</reference>
<protein>
    <submittedName>
        <fullName evidence="1">Uncharacterized protein</fullName>
    </submittedName>
</protein>
<keyword evidence="2" id="KW-1185">Reference proteome</keyword>
<name>I3UC72_ADVKW</name>
<dbReference type="KEGG" id="aka:TKWG_12215"/>
<organism evidence="1 2">
    <name type="scientific">Advenella kashmirensis (strain DSM 17095 / LMG 22695 / WT001)</name>
    <name type="common">Tetrathiobacter kashmirensis</name>
    <dbReference type="NCBI Taxonomy" id="1036672"/>
    <lineage>
        <taxon>Bacteria</taxon>
        <taxon>Pseudomonadati</taxon>
        <taxon>Pseudomonadota</taxon>
        <taxon>Betaproteobacteria</taxon>
        <taxon>Burkholderiales</taxon>
        <taxon>Alcaligenaceae</taxon>
    </lineage>
</organism>
<dbReference type="Proteomes" id="UP000005267">
    <property type="component" value="Chromosome"/>
</dbReference>
<proteinExistence type="predicted"/>